<evidence type="ECO:0000313" key="1">
    <source>
        <dbReference type="EMBL" id="OFA12065.1"/>
    </source>
</evidence>
<reference evidence="1 2" key="1">
    <citation type="submission" date="2016-09" db="EMBL/GenBank/DDBJ databases">
        <title>Genome Sequence of Lactobacillus sunkii Strain CG01.</title>
        <authorList>
            <person name="Poehlein A."/>
            <person name="Gabris C."/>
            <person name="Bengelsdorf F.R."/>
            <person name="Duerre P."/>
            <person name="Daniel R."/>
        </authorList>
    </citation>
    <scope>NUCLEOTIDE SEQUENCE [LARGE SCALE GENOMIC DNA]</scope>
    <source>
        <strain evidence="1 2">CG_D</strain>
    </source>
</reference>
<comment type="caution">
    <text evidence="1">The sequence shown here is derived from an EMBL/GenBank/DDBJ whole genome shotgun (WGS) entry which is preliminary data.</text>
</comment>
<protein>
    <submittedName>
        <fullName evidence="1">Uncharacterized protein</fullName>
    </submittedName>
</protein>
<evidence type="ECO:0000313" key="2">
    <source>
        <dbReference type="Proteomes" id="UP000177010"/>
    </source>
</evidence>
<name>A0A1E7XG16_9LACO</name>
<gene>
    <name evidence="1" type="ORF">LASUN_06170</name>
</gene>
<dbReference type="AlphaFoldDB" id="A0A1E7XG16"/>
<dbReference type="RefSeq" id="WP_057826423.1">
    <property type="nucleotide sequence ID" value="NZ_JAZHVW010000012.1"/>
</dbReference>
<proteinExistence type="predicted"/>
<dbReference type="STRING" id="481719.LASUN_06170"/>
<dbReference type="Proteomes" id="UP000177010">
    <property type="component" value="Unassembled WGS sequence"/>
</dbReference>
<sequence>MKKILKRSLYGIIITLLLVIIFLTVSTKNAVRANLMAHGVSPISAFKCNPKFAPKTSKSLEIPVYYVPEKFAYKDSTTGVHTSTFAIRTYLGVFHIAVTADQYYG</sequence>
<organism evidence="1 2">
    <name type="scientific">Lentilactobacillus sunkii</name>
    <dbReference type="NCBI Taxonomy" id="481719"/>
    <lineage>
        <taxon>Bacteria</taxon>
        <taxon>Bacillati</taxon>
        <taxon>Bacillota</taxon>
        <taxon>Bacilli</taxon>
        <taxon>Lactobacillales</taxon>
        <taxon>Lactobacillaceae</taxon>
        <taxon>Lentilactobacillus</taxon>
    </lineage>
</organism>
<accession>A0A1E7XG16</accession>
<dbReference type="EMBL" id="MIQE01000009">
    <property type="protein sequence ID" value="OFA12065.1"/>
    <property type="molecule type" value="Genomic_DNA"/>
</dbReference>